<dbReference type="RefSeq" id="WP_279245911.1">
    <property type="nucleotide sequence ID" value="NZ_SHNN01000002.1"/>
</dbReference>
<dbReference type="Proteomes" id="UP001143362">
    <property type="component" value="Unassembled WGS sequence"/>
</dbReference>
<evidence type="ECO:0000256" key="6">
    <source>
        <dbReference type="SAM" id="Phobius"/>
    </source>
</evidence>
<accession>A0ABT3TJG9</accession>
<evidence type="ECO:0000256" key="1">
    <source>
        <dbReference type="ARBA" id="ARBA00004651"/>
    </source>
</evidence>
<evidence type="ECO:0000256" key="4">
    <source>
        <dbReference type="ARBA" id="ARBA00022989"/>
    </source>
</evidence>
<name>A0ABT3TJG9_9GAMM</name>
<feature type="transmembrane region" description="Helical" evidence="6">
    <location>
        <begin position="53"/>
        <end position="76"/>
    </location>
</feature>
<feature type="domain" description="RDD" evidence="7">
    <location>
        <begin position="7"/>
        <end position="140"/>
    </location>
</feature>
<keyword evidence="9" id="KW-1185">Reference proteome</keyword>
<comment type="caution">
    <text evidence="8">The sequence shown here is derived from an EMBL/GenBank/DDBJ whole genome shotgun (WGS) entry which is preliminary data.</text>
</comment>
<evidence type="ECO:0000256" key="5">
    <source>
        <dbReference type="ARBA" id="ARBA00023136"/>
    </source>
</evidence>
<dbReference type="InterPro" id="IPR010432">
    <property type="entry name" value="RDD"/>
</dbReference>
<dbReference type="EMBL" id="SHNN01000002">
    <property type="protein sequence ID" value="MCX2981916.1"/>
    <property type="molecule type" value="Genomic_DNA"/>
</dbReference>
<keyword evidence="3 6" id="KW-0812">Transmembrane</keyword>
<evidence type="ECO:0000313" key="8">
    <source>
        <dbReference type="EMBL" id="MCX2981916.1"/>
    </source>
</evidence>
<comment type="subcellular location">
    <subcellularLocation>
        <location evidence="1">Cell membrane</location>
        <topology evidence="1">Multi-pass membrane protein</topology>
    </subcellularLocation>
</comment>
<dbReference type="Pfam" id="PF06271">
    <property type="entry name" value="RDD"/>
    <property type="match status" value="1"/>
</dbReference>
<organism evidence="8 9">
    <name type="scientific">Candidatus Litorirhabdus singularis</name>
    <dbReference type="NCBI Taxonomy" id="2518993"/>
    <lineage>
        <taxon>Bacteria</taxon>
        <taxon>Pseudomonadati</taxon>
        <taxon>Pseudomonadota</taxon>
        <taxon>Gammaproteobacteria</taxon>
        <taxon>Cellvibrionales</taxon>
        <taxon>Halieaceae</taxon>
        <taxon>Candidatus Litorirhabdus</taxon>
    </lineage>
</organism>
<feature type="transmembrane region" description="Helical" evidence="6">
    <location>
        <begin position="15"/>
        <end position="41"/>
    </location>
</feature>
<gene>
    <name evidence="8" type="ORF">EYC98_13720</name>
</gene>
<keyword evidence="4 6" id="KW-1133">Transmembrane helix</keyword>
<evidence type="ECO:0000259" key="7">
    <source>
        <dbReference type="Pfam" id="PF06271"/>
    </source>
</evidence>
<dbReference type="InterPro" id="IPR051791">
    <property type="entry name" value="Pra-immunoreactive"/>
</dbReference>
<reference evidence="8" key="1">
    <citation type="submission" date="2019-02" db="EMBL/GenBank/DDBJ databases">
        <authorList>
            <person name="Li S.-H."/>
        </authorList>
    </citation>
    <scope>NUCLEOTIDE SEQUENCE</scope>
    <source>
        <strain evidence="8">IMCC14734</strain>
    </source>
</reference>
<protein>
    <submittedName>
        <fullName evidence="8">RDD family protein</fullName>
    </submittedName>
</protein>
<dbReference type="PANTHER" id="PTHR36115:SF10">
    <property type="entry name" value="RDD DOMAIN-CONTAINING PROTEIN"/>
    <property type="match status" value="1"/>
</dbReference>
<evidence type="ECO:0000256" key="2">
    <source>
        <dbReference type="ARBA" id="ARBA00022475"/>
    </source>
</evidence>
<sequence length="149" mass="16724">MPDHVSPPLWRRLGALIYDTCLVLPLVMLSVAIAMGVYLAVTGRADASMEQQMLPATLVRILSLATVAVFYCVFWLKKGQTLGMQAWRIRLRSTDGTSVTARQALLRCLGACVSLAVGGLGYWWCLFDRRGRYWHDYWSGTELELLPKT</sequence>
<feature type="transmembrane region" description="Helical" evidence="6">
    <location>
        <begin position="104"/>
        <end position="125"/>
    </location>
</feature>
<keyword evidence="5 6" id="KW-0472">Membrane</keyword>
<keyword evidence="2" id="KW-1003">Cell membrane</keyword>
<dbReference type="PANTHER" id="PTHR36115">
    <property type="entry name" value="PROLINE-RICH ANTIGEN HOMOLOG-RELATED"/>
    <property type="match status" value="1"/>
</dbReference>
<evidence type="ECO:0000313" key="9">
    <source>
        <dbReference type="Proteomes" id="UP001143362"/>
    </source>
</evidence>
<proteinExistence type="predicted"/>
<evidence type="ECO:0000256" key="3">
    <source>
        <dbReference type="ARBA" id="ARBA00022692"/>
    </source>
</evidence>